<gene>
    <name evidence="1" type="ORF">PISMIDRAFT_85578</name>
</gene>
<keyword evidence="2" id="KW-1185">Reference proteome</keyword>
<dbReference type="STRING" id="765257.A0A0C9ZXX2"/>
<accession>A0A0C9ZXX2</accession>
<organism evidence="1 2">
    <name type="scientific">Pisolithus microcarpus 441</name>
    <dbReference type="NCBI Taxonomy" id="765257"/>
    <lineage>
        <taxon>Eukaryota</taxon>
        <taxon>Fungi</taxon>
        <taxon>Dikarya</taxon>
        <taxon>Basidiomycota</taxon>
        <taxon>Agaricomycotina</taxon>
        <taxon>Agaricomycetes</taxon>
        <taxon>Agaricomycetidae</taxon>
        <taxon>Boletales</taxon>
        <taxon>Sclerodermatineae</taxon>
        <taxon>Pisolithaceae</taxon>
        <taxon>Pisolithus</taxon>
    </lineage>
</organism>
<dbReference type="OrthoDB" id="2382881at2759"/>
<dbReference type="AlphaFoldDB" id="A0A0C9ZXX2"/>
<reference evidence="2" key="2">
    <citation type="submission" date="2015-01" db="EMBL/GenBank/DDBJ databases">
        <title>Evolutionary Origins and Diversification of the Mycorrhizal Mutualists.</title>
        <authorList>
            <consortium name="DOE Joint Genome Institute"/>
            <consortium name="Mycorrhizal Genomics Consortium"/>
            <person name="Kohler A."/>
            <person name="Kuo A."/>
            <person name="Nagy L.G."/>
            <person name="Floudas D."/>
            <person name="Copeland A."/>
            <person name="Barry K.W."/>
            <person name="Cichocki N."/>
            <person name="Veneault-Fourrey C."/>
            <person name="LaButti K."/>
            <person name="Lindquist E.A."/>
            <person name="Lipzen A."/>
            <person name="Lundell T."/>
            <person name="Morin E."/>
            <person name="Murat C."/>
            <person name="Riley R."/>
            <person name="Ohm R."/>
            <person name="Sun H."/>
            <person name="Tunlid A."/>
            <person name="Henrissat B."/>
            <person name="Grigoriev I.V."/>
            <person name="Hibbett D.S."/>
            <person name="Martin F."/>
        </authorList>
    </citation>
    <scope>NUCLEOTIDE SEQUENCE [LARGE SCALE GENOMIC DNA]</scope>
    <source>
        <strain evidence="2">441</strain>
    </source>
</reference>
<dbReference type="EMBL" id="KN833685">
    <property type="protein sequence ID" value="KIK30904.1"/>
    <property type="molecule type" value="Genomic_DNA"/>
</dbReference>
<reference evidence="1 2" key="1">
    <citation type="submission" date="2014-04" db="EMBL/GenBank/DDBJ databases">
        <authorList>
            <consortium name="DOE Joint Genome Institute"/>
            <person name="Kuo A."/>
            <person name="Kohler A."/>
            <person name="Costa M.D."/>
            <person name="Nagy L.G."/>
            <person name="Floudas D."/>
            <person name="Copeland A."/>
            <person name="Barry K.W."/>
            <person name="Cichocki N."/>
            <person name="Veneault-Fourrey C."/>
            <person name="LaButti K."/>
            <person name="Lindquist E.A."/>
            <person name="Lipzen A."/>
            <person name="Lundell T."/>
            <person name="Morin E."/>
            <person name="Murat C."/>
            <person name="Sun H."/>
            <person name="Tunlid A."/>
            <person name="Henrissat B."/>
            <person name="Grigoriev I.V."/>
            <person name="Hibbett D.S."/>
            <person name="Martin F."/>
            <person name="Nordberg H.P."/>
            <person name="Cantor M.N."/>
            <person name="Hua S.X."/>
        </authorList>
    </citation>
    <scope>NUCLEOTIDE SEQUENCE [LARGE SCALE GENOMIC DNA]</scope>
    <source>
        <strain evidence="1 2">441</strain>
    </source>
</reference>
<protein>
    <submittedName>
        <fullName evidence="1">Uncharacterized protein</fullName>
    </submittedName>
</protein>
<dbReference type="HOGENOM" id="CLU_198671_0_0_1"/>
<evidence type="ECO:0000313" key="2">
    <source>
        <dbReference type="Proteomes" id="UP000054018"/>
    </source>
</evidence>
<dbReference type="Proteomes" id="UP000054018">
    <property type="component" value="Unassembled WGS sequence"/>
</dbReference>
<evidence type="ECO:0000313" key="1">
    <source>
        <dbReference type="EMBL" id="KIK30904.1"/>
    </source>
</evidence>
<feature type="non-terminal residue" evidence="1">
    <location>
        <position position="62"/>
    </location>
</feature>
<sequence length="62" mass="6959">RGVRETFYRLVRGTDPNDPKPVLAGIARIYRGLGVSAVRSITTHGLLWTFFDFTSQYIDGLS</sequence>
<name>A0A0C9ZXX2_9AGAM</name>
<proteinExistence type="predicted"/>